<dbReference type="Proteomes" id="UP000092460">
    <property type="component" value="Unassembled WGS sequence"/>
</dbReference>
<dbReference type="InterPro" id="IPR056535">
    <property type="entry name" value="TPR_NUP160_M"/>
</dbReference>
<proteinExistence type="predicted"/>
<evidence type="ECO:0000259" key="7">
    <source>
        <dbReference type="Pfam" id="PF23354"/>
    </source>
</evidence>
<dbReference type="GO" id="GO:0017056">
    <property type="term" value="F:structural constituent of nuclear pore"/>
    <property type="evidence" value="ECO:0007669"/>
    <property type="project" value="TreeGrafter"/>
</dbReference>
<accession>A0A1B0B1N7</accession>
<evidence type="ECO:0000259" key="4">
    <source>
        <dbReference type="Pfam" id="PF11715"/>
    </source>
</evidence>
<dbReference type="InterPro" id="IPR056547">
    <property type="entry name" value="NUP160_helical"/>
</dbReference>
<dbReference type="InterPro" id="IPR059141">
    <property type="entry name" value="Beta-prop_Nup120_160"/>
</dbReference>
<dbReference type="Pfam" id="PF23345">
    <property type="entry name" value="NUP160_helical"/>
    <property type="match status" value="1"/>
</dbReference>
<feature type="domain" description="NUP160 C-terminal TPR" evidence="6">
    <location>
        <begin position="1163"/>
        <end position="1411"/>
    </location>
</feature>
<dbReference type="Pfam" id="PF23347">
    <property type="entry name" value="TPR_Nup160_C"/>
    <property type="match status" value="1"/>
</dbReference>
<evidence type="ECO:0000256" key="2">
    <source>
        <dbReference type="ARBA" id="ARBA00022448"/>
    </source>
</evidence>
<dbReference type="PANTHER" id="PTHR21286">
    <property type="entry name" value="NUCLEAR PORE COMPLEX PROTEIN NUP160"/>
    <property type="match status" value="1"/>
</dbReference>
<dbReference type="GO" id="GO:0005643">
    <property type="term" value="C:nuclear pore"/>
    <property type="evidence" value="ECO:0007669"/>
    <property type="project" value="TreeGrafter"/>
</dbReference>
<keyword evidence="3" id="KW-0539">Nucleus</keyword>
<sequence length="1427" mass="163112">MGSLSYREVIPVNAFNEEWHEIKLNTGGTHSTLQDIKVAEKAGGYCYKNVKVNHNRNRFIYWRSYQDVLELSEISLDFNLYQNNLRYKFTDSPVLCVTITEQPKHIVLLVSSVASLHHIVFPHPDTLAEGNNGACAAVESNDEESFSIFKESNAAAARDPSSFYVIDTQPAGSDNAVPHAAAAFLAQNGNEAYFALACQSQLALYTMNCATGHTVRHLLKDHYNVPRLFSNLKEALTGRHDVSDAECATSVAFSSINQRIYLLALYRNDYLRAWSVINQQSQCMINCVRKDSEQRMQGPQSNVLRKINDYSFCVFLSHSSGSEFVCIDLCLDSKNNSALNLIKRKVIDAPPKLDLADFDVSETHIWALWSNAEGEFNISSYSLLHGSSMNWISAAMEAPPDRYCLGIEHGMDPREAYCFYIFHPGKFEKSVIAKALFMFRRSSVRFEGKHCTMNLLKKHVCQAVEDELQNEVKDIDATDDDYLEASTRLWERFYSCCEQYHVKTSHPSGLFILAPLDGICIIKKNSFSLLRPCDTLEHLMLAGDHVEANAVIYQHFAENEILGNDLLALVNLLTQIEKWLPEDVKIDFDRKLYQLEMSNVLIEKFVEEFLAGDTDKGLLSNNFLVVIRQKLVSISDIRNAISLLFDTLRMDNGNPEFMQTHDHLARSKRVLTSLGALFGSQIGLSVLSETVRQNALIRFALCRNWLLLQQILISTQSLPLEVLKTFKTQFMPGIITFLHSYYVMVWIAETPINMSTATSVDDAMQRLNLLQLTTGSGRIYGNGGKRDTATLLQVFLNAKGLLTALALFADNVKIGEGMNWQQTLMPLSTIVSQLTWPVSYNFDFGEWLFGTCQHTLIADYVRLLNNWCDWNKSSRQFMLAVSLLDCGETHKAYDLFLKSAKGVIEEQFLIDKILKSTPYGNSFDNFLDDKTEELQVKQANQCMAQYYLKVIQLFEQYNALDHVINIAEAAICLLEKTDPQLPMFQSIIFNNHLQLEHYEEAYHALIHITEVSRRKDCLRQLVITLFNCKRLNLLMQFPYVNLHEEFENIVESRARSQPMEQNEVYDFLYAFHVNNDTMRKASFIMYEQAMRLQLECDSIESMQKRSHCLLMCLNGLHLTDERYRWIAKPVIGDDTYDTYRVNRDDIGGDQLEPGHKTQVEVLEIKHIEREILHTEALIQLARQRKDVQTFLHTGPTELTMILCSCGLYTAALKFAKGFSISLLSIFESLTGACVRSSDENSNDAWTWLLENNLADLSYRNKAADMAWDLLQKLLEDNEDEGSSQIKKCVVNKLLSLQAFIPQWLYNSYKLSNCSELLRLFVKHNRLLEAAELAQEMLSAFLGAGSEYFNFKFSLTVTNPELCLPVNTLDLLLHGLRLNDEDTEYKKVLVELEEKIKLYIETATRTAQDKIELDFQLQRDREKENILE</sequence>
<dbReference type="InterPro" id="IPR021717">
    <property type="entry name" value="Nucleoporin_Nup160"/>
</dbReference>
<evidence type="ECO:0000256" key="3">
    <source>
        <dbReference type="ARBA" id="ARBA00023242"/>
    </source>
</evidence>
<comment type="subcellular location">
    <subcellularLocation>
        <location evidence="1">Nucleus</location>
    </subcellularLocation>
</comment>
<dbReference type="Pfam" id="PF23354">
    <property type="entry name" value="TPR_NUP160_120_M"/>
    <property type="match status" value="1"/>
</dbReference>
<evidence type="ECO:0000256" key="1">
    <source>
        <dbReference type="ARBA" id="ARBA00004123"/>
    </source>
</evidence>
<feature type="domain" description="NUP160 middle TPR" evidence="7">
    <location>
        <begin position="836"/>
        <end position="1118"/>
    </location>
</feature>
<evidence type="ECO:0000313" key="8">
    <source>
        <dbReference type="EnsemblMetazoa" id="GPPI015918-PA"/>
    </source>
</evidence>
<dbReference type="EnsemblMetazoa" id="GPPI015918-RA">
    <property type="protein sequence ID" value="GPPI015918-PA"/>
    <property type="gene ID" value="GPPI015918"/>
</dbReference>
<evidence type="ECO:0000259" key="5">
    <source>
        <dbReference type="Pfam" id="PF23345"/>
    </source>
</evidence>
<feature type="domain" description="Nucleoporin Nup120/160 beta-propeller" evidence="4">
    <location>
        <begin position="58"/>
        <end position="537"/>
    </location>
</feature>
<evidence type="ECO:0000313" key="9">
    <source>
        <dbReference type="Proteomes" id="UP000092460"/>
    </source>
</evidence>
<name>A0A1B0B1N7_9MUSC</name>
<feature type="domain" description="NUP160 helical" evidence="5">
    <location>
        <begin position="563"/>
        <end position="795"/>
    </location>
</feature>
<organism evidence="8 9">
    <name type="scientific">Glossina palpalis gambiensis</name>
    <dbReference type="NCBI Taxonomy" id="67801"/>
    <lineage>
        <taxon>Eukaryota</taxon>
        <taxon>Metazoa</taxon>
        <taxon>Ecdysozoa</taxon>
        <taxon>Arthropoda</taxon>
        <taxon>Hexapoda</taxon>
        <taxon>Insecta</taxon>
        <taxon>Pterygota</taxon>
        <taxon>Neoptera</taxon>
        <taxon>Endopterygota</taxon>
        <taxon>Diptera</taxon>
        <taxon>Brachycera</taxon>
        <taxon>Muscomorpha</taxon>
        <taxon>Hippoboscoidea</taxon>
        <taxon>Glossinidae</taxon>
        <taxon>Glossina</taxon>
    </lineage>
</organism>
<reference evidence="9" key="1">
    <citation type="submission" date="2015-01" db="EMBL/GenBank/DDBJ databases">
        <authorList>
            <person name="Aksoy S."/>
            <person name="Warren W."/>
            <person name="Wilson R.K."/>
        </authorList>
    </citation>
    <scope>NUCLEOTIDE SEQUENCE [LARGE SCALE GENOMIC DNA]</scope>
    <source>
        <strain evidence="9">IAEA</strain>
    </source>
</reference>
<dbReference type="InterPro" id="IPR056536">
    <property type="entry name" value="TPR_NUP160_C"/>
</dbReference>
<protein>
    <submittedName>
        <fullName evidence="8">Uncharacterized protein</fullName>
    </submittedName>
</protein>
<dbReference type="VEuPathDB" id="VectorBase:GPPI015918"/>
<evidence type="ECO:0000259" key="6">
    <source>
        <dbReference type="Pfam" id="PF23347"/>
    </source>
</evidence>
<dbReference type="STRING" id="67801.A0A1B0B1N7"/>
<dbReference type="PANTHER" id="PTHR21286:SF0">
    <property type="entry name" value="NUCLEAR PORE COMPLEX PROTEIN NUP160"/>
    <property type="match status" value="1"/>
</dbReference>
<dbReference type="EMBL" id="JXJN01007216">
    <property type="status" value="NOT_ANNOTATED_CDS"/>
    <property type="molecule type" value="Genomic_DNA"/>
</dbReference>
<dbReference type="Pfam" id="PF11715">
    <property type="entry name" value="Beta-prop_Nup120_160"/>
    <property type="match status" value="1"/>
</dbReference>
<keyword evidence="2" id="KW-0813">Transport</keyword>
<keyword evidence="9" id="KW-1185">Reference proteome</keyword>
<reference evidence="8" key="2">
    <citation type="submission" date="2020-05" db="UniProtKB">
        <authorList>
            <consortium name="EnsemblMetazoa"/>
        </authorList>
    </citation>
    <scope>IDENTIFICATION</scope>
    <source>
        <strain evidence="8">IAEA</strain>
    </source>
</reference>